<evidence type="ECO:0000256" key="1">
    <source>
        <dbReference type="SAM" id="Phobius"/>
    </source>
</evidence>
<dbReference type="Proteomes" id="UP000298663">
    <property type="component" value="Unassembled WGS sequence"/>
</dbReference>
<evidence type="ECO:0000313" key="2">
    <source>
        <dbReference type="EMBL" id="TKR62877.1"/>
    </source>
</evidence>
<keyword evidence="3" id="KW-1185">Reference proteome</keyword>
<protein>
    <recommendedName>
        <fullName evidence="4">7TM GPCR serpentine receptor class x (Srx) domain-containing protein</fullName>
    </recommendedName>
</protein>
<dbReference type="EMBL" id="AZBU02000010">
    <property type="protein sequence ID" value="TKR62877.1"/>
    <property type="molecule type" value="Genomic_DNA"/>
</dbReference>
<keyword evidence="1" id="KW-0812">Transmembrane</keyword>
<organism evidence="2 3">
    <name type="scientific">Steinernema carpocapsae</name>
    <name type="common">Entomopathogenic nematode</name>
    <dbReference type="NCBI Taxonomy" id="34508"/>
    <lineage>
        <taxon>Eukaryota</taxon>
        <taxon>Metazoa</taxon>
        <taxon>Ecdysozoa</taxon>
        <taxon>Nematoda</taxon>
        <taxon>Chromadorea</taxon>
        <taxon>Rhabditida</taxon>
        <taxon>Tylenchina</taxon>
        <taxon>Panagrolaimomorpha</taxon>
        <taxon>Strongyloidoidea</taxon>
        <taxon>Steinernematidae</taxon>
        <taxon>Steinernema</taxon>
    </lineage>
</organism>
<reference evidence="2 3" key="2">
    <citation type="journal article" date="2019" name="G3 (Bethesda)">
        <title>Hybrid Assembly of the Genome of the Entomopathogenic Nematode Steinernema carpocapsae Identifies the X-Chromosome.</title>
        <authorList>
            <person name="Serra L."/>
            <person name="Macchietto M."/>
            <person name="Macias-Munoz A."/>
            <person name="McGill C.J."/>
            <person name="Rodriguez I.M."/>
            <person name="Rodriguez B."/>
            <person name="Murad R."/>
            <person name="Mortazavi A."/>
        </authorList>
    </citation>
    <scope>NUCLEOTIDE SEQUENCE [LARGE SCALE GENOMIC DNA]</scope>
    <source>
        <strain evidence="2 3">ALL</strain>
    </source>
</reference>
<keyword evidence="1" id="KW-1133">Transmembrane helix</keyword>
<keyword evidence="1" id="KW-0472">Membrane</keyword>
<feature type="transmembrane region" description="Helical" evidence="1">
    <location>
        <begin position="169"/>
        <end position="189"/>
    </location>
</feature>
<dbReference type="SUPFAM" id="SSF81321">
    <property type="entry name" value="Family A G protein-coupled receptor-like"/>
    <property type="match status" value="1"/>
</dbReference>
<feature type="transmembrane region" description="Helical" evidence="1">
    <location>
        <begin position="45"/>
        <end position="67"/>
    </location>
</feature>
<feature type="transmembrane region" description="Helical" evidence="1">
    <location>
        <begin position="79"/>
        <end position="100"/>
    </location>
</feature>
<proteinExistence type="predicted"/>
<feature type="transmembrane region" description="Helical" evidence="1">
    <location>
        <begin position="121"/>
        <end position="149"/>
    </location>
</feature>
<evidence type="ECO:0000313" key="3">
    <source>
        <dbReference type="Proteomes" id="UP000298663"/>
    </source>
</evidence>
<feature type="transmembrane region" description="Helical" evidence="1">
    <location>
        <begin position="12"/>
        <end position="33"/>
    </location>
</feature>
<comment type="caution">
    <text evidence="2">The sequence shown here is derived from an EMBL/GenBank/DDBJ whole genome shotgun (WGS) entry which is preliminary data.</text>
</comment>
<name>A0A4U5M2F2_STECR</name>
<dbReference type="AlphaFoldDB" id="A0A4U5M2F2"/>
<reference evidence="2 3" key="1">
    <citation type="journal article" date="2015" name="Genome Biol.">
        <title>Comparative genomics of Steinernema reveals deeply conserved gene regulatory networks.</title>
        <authorList>
            <person name="Dillman A.R."/>
            <person name="Macchietto M."/>
            <person name="Porter C.F."/>
            <person name="Rogers A."/>
            <person name="Williams B."/>
            <person name="Antoshechkin I."/>
            <person name="Lee M.M."/>
            <person name="Goodwin Z."/>
            <person name="Lu X."/>
            <person name="Lewis E.E."/>
            <person name="Goodrich-Blair H."/>
            <person name="Stock S.P."/>
            <person name="Adams B.J."/>
            <person name="Sternberg P.W."/>
            <person name="Mortazavi A."/>
        </authorList>
    </citation>
    <scope>NUCLEOTIDE SEQUENCE [LARGE SCALE GENOMIC DNA]</scope>
    <source>
        <strain evidence="2 3">ALL</strain>
    </source>
</reference>
<gene>
    <name evidence="2" type="ORF">L596_026781</name>
</gene>
<sequence>MVLLQYALIGSIYSLLAFIFIIINLLVFVTVSVNSEFHTNTYRIIKLMIIGCLMCLIPHFLGGIMTITQSTLNYYVDRIFGTIIGSGWFLYQCAALTLAVDRALIFLNNLSYRTGFFIRCGFVFISFAMTVFYFVTFLCPGFGFTYASLYDWNYSDTEGSQQLEFLEKFIDFSILSLILLLYVIVFFRLMKVERLLSFKIKDVRSYFKTASYVVLSQTFFGS</sequence>
<evidence type="ECO:0008006" key="4">
    <source>
        <dbReference type="Google" id="ProtNLM"/>
    </source>
</evidence>
<accession>A0A4U5M2F2</accession>